<feature type="compositionally biased region" description="Polar residues" evidence="1">
    <location>
        <begin position="167"/>
        <end position="177"/>
    </location>
</feature>
<protein>
    <submittedName>
        <fullName evidence="2">Uncharacterized protein</fullName>
    </submittedName>
</protein>
<dbReference type="AlphaFoldDB" id="A0A448XDT7"/>
<sequence length="189" mass="21072">MHTQTHVFAHLHPPFEASTILSNQTTRDITCILAEAISSATFRRAAGESRSSVESANELETKSHENCREGMQRGDGVAQTFGLPMSRAQVEPKSAVTLKKESVRGSRTSSKEGKERKVSAKQEVEWIGETVAGKDRKMESKTPQNKPDEEDDGWDRTANEVEPYSLTLHQRSPSSALFPTMQTFFPHVR</sequence>
<dbReference type="Proteomes" id="UP000784294">
    <property type="component" value="Unassembled WGS sequence"/>
</dbReference>
<accession>A0A448XDT7</accession>
<proteinExistence type="predicted"/>
<evidence type="ECO:0000313" key="3">
    <source>
        <dbReference type="Proteomes" id="UP000784294"/>
    </source>
</evidence>
<dbReference type="EMBL" id="CAAALY010247187">
    <property type="protein sequence ID" value="VEL34203.1"/>
    <property type="molecule type" value="Genomic_DNA"/>
</dbReference>
<feature type="compositionally biased region" description="Basic and acidic residues" evidence="1">
    <location>
        <begin position="98"/>
        <end position="124"/>
    </location>
</feature>
<gene>
    <name evidence="2" type="ORF">PXEA_LOCUS27643</name>
</gene>
<evidence type="ECO:0000313" key="2">
    <source>
        <dbReference type="EMBL" id="VEL34203.1"/>
    </source>
</evidence>
<feature type="region of interest" description="Disordered" evidence="1">
    <location>
        <begin position="87"/>
        <end position="177"/>
    </location>
</feature>
<comment type="caution">
    <text evidence="2">The sequence shown here is derived from an EMBL/GenBank/DDBJ whole genome shotgun (WGS) entry which is preliminary data.</text>
</comment>
<name>A0A448XDT7_9PLAT</name>
<keyword evidence="3" id="KW-1185">Reference proteome</keyword>
<organism evidence="2 3">
    <name type="scientific">Protopolystoma xenopodis</name>
    <dbReference type="NCBI Taxonomy" id="117903"/>
    <lineage>
        <taxon>Eukaryota</taxon>
        <taxon>Metazoa</taxon>
        <taxon>Spiralia</taxon>
        <taxon>Lophotrochozoa</taxon>
        <taxon>Platyhelminthes</taxon>
        <taxon>Monogenea</taxon>
        <taxon>Polyopisthocotylea</taxon>
        <taxon>Polystomatidea</taxon>
        <taxon>Polystomatidae</taxon>
        <taxon>Protopolystoma</taxon>
    </lineage>
</organism>
<evidence type="ECO:0000256" key="1">
    <source>
        <dbReference type="SAM" id="MobiDB-lite"/>
    </source>
</evidence>
<reference evidence="2" key="1">
    <citation type="submission" date="2018-11" db="EMBL/GenBank/DDBJ databases">
        <authorList>
            <consortium name="Pathogen Informatics"/>
        </authorList>
    </citation>
    <scope>NUCLEOTIDE SEQUENCE</scope>
</reference>